<keyword evidence="2" id="KW-1185">Reference proteome</keyword>
<dbReference type="Proteomes" id="UP000729402">
    <property type="component" value="Unassembled WGS sequence"/>
</dbReference>
<proteinExistence type="predicted"/>
<gene>
    <name evidence="1" type="ORF">GUJ93_ZPchr0006g41185</name>
</gene>
<organism evidence="1 2">
    <name type="scientific">Zizania palustris</name>
    <name type="common">Northern wild rice</name>
    <dbReference type="NCBI Taxonomy" id="103762"/>
    <lineage>
        <taxon>Eukaryota</taxon>
        <taxon>Viridiplantae</taxon>
        <taxon>Streptophyta</taxon>
        <taxon>Embryophyta</taxon>
        <taxon>Tracheophyta</taxon>
        <taxon>Spermatophyta</taxon>
        <taxon>Magnoliopsida</taxon>
        <taxon>Liliopsida</taxon>
        <taxon>Poales</taxon>
        <taxon>Poaceae</taxon>
        <taxon>BOP clade</taxon>
        <taxon>Oryzoideae</taxon>
        <taxon>Oryzeae</taxon>
        <taxon>Zizaniinae</taxon>
        <taxon>Zizania</taxon>
    </lineage>
</organism>
<name>A0A8J5SQF3_ZIZPA</name>
<accession>A0A8J5SQF3</accession>
<comment type="caution">
    <text evidence="1">The sequence shown here is derived from an EMBL/GenBank/DDBJ whole genome shotgun (WGS) entry which is preliminary data.</text>
</comment>
<dbReference type="EMBL" id="JAAALK010000283">
    <property type="protein sequence ID" value="KAG8074067.1"/>
    <property type="molecule type" value="Genomic_DNA"/>
</dbReference>
<evidence type="ECO:0000313" key="1">
    <source>
        <dbReference type="EMBL" id="KAG8074067.1"/>
    </source>
</evidence>
<reference evidence="1" key="1">
    <citation type="journal article" date="2021" name="bioRxiv">
        <title>Whole Genome Assembly and Annotation of Northern Wild Rice, Zizania palustris L., Supports a Whole Genome Duplication in the Zizania Genus.</title>
        <authorList>
            <person name="Haas M."/>
            <person name="Kono T."/>
            <person name="Macchietto M."/>
            <person name="Millas R."/>
            <person name="McGilp L."/>
            <person name="Shao M."/>
            <person name="Duquette J."/>
            <person name="Hirsch C.N."/>
            <person name="Kimball J."/>
        </authorList>
    </citation>
    <scope>NUCLEOTIDE SEQUENCE</scope>
    <source>
        <tissue evidence="1">Fresh leaf tissue</tissue>
    </source>
</reference>
<reference evidence="1" key="2">
    <citation type="submission" date="2021-02" db="EMBL/GenBank/DDBJ databases">
        <authorList>
            <person name="Kimball J.A."/>
            <person name="Haas M.W."/>
            <person name="Macchietto M."/>
            <person name="Kono T."/>
            <person name="Duquette J."/>
            <person name="Shao M."/>
        </authorList>
    </citation>
    <scope>NUCLEOTIDE SEQUENCE</scope>
    <source>
        <tissue evidence="1">Fresh leaf tissue</tissue>
    </source>
</reference>
<sequence>MHFYSRRGYQSLEPEARDSCLIALNYSDAMGMFECMQGIYWTFGSESLKSGKKLNLMQQAHAGAGIEVNTLGKGIPHTHPKGIGDTRQHMLYLGQLRLLNRR</sequence>
<evidence type="ECO:0000313" key="2">
    <source>
        <dbReference type="Proteomes" id="UP000729402"/>
    </source>
</evidence>
<dbReference type="AlphaFoldDB" id="A0A8J5SQF3"/>
<protein>
    <submittedName>
        <fullName evidence="1">Uncharacterized protein</fullName>
    </submittedName>
</protein>